<feature type="domain" description="EMC2 TPR-like" evidence="5">
    <location>
        <begin position="46"/>
        <end position="173"/>
    </location>
</feature>
<evidence type="ECO:0000259" key="5">
    <source>
        <dbReference type="Pfam" id="PF22890"/>
    </source>
</evidence>
<sequence>MDSSIKGRQTRAHNHFPLQLRSFRSQLLVYEQVVIAALDCNRLEVADVCLKALIAEFPTSLRVRKLRALQLEAREKYDDAVELLDYIIKQDETNAAPRKRKVAILKAKGKISDAIKELTEYLKKFMSDQEGWQELSELYLQEQDFGRAAFCMEELILHNPHSHLIHQHYAEIKYTQGGTENIEIARAHYCLALKINPNNIRALYGLFLCATNIAINPKSTPVKRKEANKLAKWALKELNIRYDEKMVEEKPVAALEVLMNTIQITTST</sequence>
<name>A0A7R9HWX9_9NEOP</name>
<keyword evidence="3" id="KW-0802">TPR repeat</keyword>
<dbReference type="Gene3D" id="1.25.40.10">
    <property type="entry name" value="Tetratricopeptide repeat domain"/>
    <property type="match status" value="1"/>
</dbReference>
<reference evidence="6" key="1">
    <citation type="submission" date="2020-11" db="EMBL/GenBank/DDBJ databases">
        <authorList>
            <person name="Tran Van P."/>
        </authorList>
    </citation>
    <scope>NUCLEOTIDE SEQUENCE</scope>
</reference>
<dbReference type="InterPro" id="IPR055217">
    <property type="entry name" value="TPR_EMC2"/>
</dbReference>
<evidence type="ECO:0000256" key="3">
    <source>
        <dbReference type="ARBA" id="ARBA00022803"/>
    </source>
</evidence>
<dbReference type="SUPFAM" id="SSF48452">
    <property type="entry name" value="TPR-like"/>
    <property type="match status" value="1"/>
</dbReference>
<dbReference type="Pfam" id="PF22890">
    <property type="entry name" value="TPR_EMC2"/>
    <property type="match status" value="1"/>
</dbReference>
<comment type="similarity">
    <text evidence="1 4">Belongs to the EMC2 family.</text>
</comment>
<comment type="subunit">
    <text evidence="4">Component of the ER membrane protein complex (EMC).</text>
</comment>
<evidence type="ECO:0000256" key="4">
    <source>
        <dbReference type="RuleBase" id="RU367091"/>
    </source>
</evidence>
<gene>
    <name evidence="6" type="ORF">TBIB3V08_LOCUS1208</name>
</gene>
<dbReference type="InterPro" id="IPR039856">
    <property type="entry name" value="EMC2-like"/>
</dbReference>
<accession>A0A7R9HWX9</accession>
<dbReference type="InterPro" id="IPR011990">
    <property type="entry name" value="TPR-like_helical_dom_sf"/>
</dbReference>
<organism evidence="6">
    <name type="scientific">Timema bartmani</name>
    <dbReference type="NCBI Taxonomy" id="61472"/>
    <lineage>
        <taxon>Eukaryota</taxon>
        <taxon>Metazoa</taxon>
        <taxon>Ecdysozoa</taxon>
        <taxon>Arthropoda</taxon>
        <taxon>Hexapoda</taxon>
        <taxon>Insecta</taxon>
        <taxon>Pterygota</taxon>
        <taxon>Neoptera</taxon>
        <taxon>Polyneoptera</taxon>
        <taxon>Phasmatodea</taxon>
        <taxon>Timematodea</taxon>
        <taxon>Timematoidea</taxon>
        <taxon>Timematidae</taxon>
        <taxon>Timema</taxon>
    </lineage>
</organism>
<keyword evidence="2" id="KW-0677">Repeat</keyword>
<protein>
    <recommendedName>
        <fullName evidence="4">ER membrane protein complex subunit 2</fullName>
    </recommendedName>
</protein>
<evidence type="ECO:0000313" key="6">
    <source>
        <dbReference type="EMBL" id="CAD7438620.1"/>
    </source>
</evidence>
<dbReference type="PANTHER" id="PTHR12760">
    <property type="entry name" value="TETRATRICOPEPTIDE REPEAT PROTEIN"/>
    <property type="match status" value="1"/>
</dbReference>
<dbReference type="GO" id="GO:0072546">
    <property type="term" value="C:EMC complex"/>
    <property type="evidence" value="ECO:0007669"/>
    <property type="project" value="UniProtKB-UniRule"/>
</dbReference>
<evidence type="ECO:0000256" key="1">
    <source>
        <dbReference type="ARBA" id="ARBA00010361"/>
    </source>
</evidence>
<comment type="subcellular location">
    <subcellularLocation>
        <location evidence="4">Endoplasmic reticulum membrane</location>
        <topology evidence="4">Peripheral membrane protein</topology>
        <orientation evidence="4">Cytoplasmic side</orientation>
    </subcellularLocation>
</comment>
<comment type="function">
    <text evidence="4">Part of the endoplasmic reticulum membrane protein complex (EMC) that enables the energy-independent insertion into endoplasmic reticulum membranes of newly synthesized membrane proteins.</text>
</comment>
<proteinExistence type="inferred from homology"/>
<dbReference type="AlphaFoldDB" id="A0A7R9HWX9"/>
<dbReference type="EMBL" id="OD564493">
    <property type="protein sequence ID" value="CAD7438620.1"/>
    <property type="molecule type" value="Genomic_DNA"/>
</dbReference>
<keyword evidence="4" id="KW-0256">Endoplasmic reticulum</keyword>
<keyword evidence="4" id="KW-0472">Membrane</keyword>
<evidence type="ECO:0000256" key="2">
    <source>
        <dbReference type="ARBA" id="ARBA00022737"/>
    </source>
</evidence>